<evidence type="ECO:0000313" key="5">
    <source>
        <dbReference type="Proteomes" id="UP000218554"/>
    </source>
</evidence>
<name>A0AAD1C206_METFU</name>
<dbReference type="InterPro" id="IPR008327">
    <property type="entry name" value="Sig_transdc_resp-reg_antiterm"/>
</dbReference>
<proteinExistence type="predicted"/>
<dbReference type="InterPro" id="IPR005561">
    <property type="entry name" value="ANTAR"/>
</dbReference>
<feature type="domain" description="Response regulatory" evidence="2">
    <location>
        <begin position="3"/>
        <end position="117"/>
    </location>
</feature>
<dbReference type="InterPro" id="IPR001789">
    <property type="entry name" value="Sig_transdc_resp-reg_receiver"/>
</dbReference>
<dbReference type="PROSITE" id="PS50921">
    <property type="entry name" value="ANTAR"/>
    <property type="match status" value="1"/>
</dbReference>
<dbReference type="Gene3D" id="3.40.50.2300">
    <property type="match status" value="1"/>
</dbReference>
<dbReference type="GO" id="GO:0003723">
    <property type="term" value="F:RNA binding"/>
    <property type="evidence" value="ECO:0007669"/>
    <property type="project" value="InterPro"/>
</dbReference>
<evidence type="ECO:0000259" key="3">
    <source>
        <dbReference type="PROSITE" id="PS50921"/>
    </source>
</evidence>
<keyword evidence="1" id="KW-0597">Phosphoprotein</keyword>
<reference evidence="4 5" key="2">
    <citation type="journal article" date="2017" name="Int. J. Syst. Evol. Microbiol.">
        <title>Pseudomonas furukawaii sp. nov., a polychlorinated biphenyl-degrading bacterium isolated from biphenyl-contaminated soil in Japan.</title>
        <authorList>
            <person name="Kimura N."/>
            <person name="Watanabe T."/>
            <person name="Suenaga H."/>
            <person name="Fujihara H."/>
            <person name="Futagami T."/>
            <person name="Goto M."/>
            <person name="Hanada S."/>
            <person name="Hirose J."/>
        </authorList>
    </citation>
    <scope>NUCLEOTIDE SEQUENCE [LARGE SCALE GENOMIC DNA]</scope>
    <source>
        <strain evidence="5">DSM 10086 / NBRC 110670 / KF707</strain>
    </source>
</reference>
<dbReference type="SUPFAM" id="SSF52172">
    <property type="entry name" value="CheY-like"/>
    <property type="match status" value="1"/>
</dbReference>
<dbReference type="PROSITE" id="PS50110">
    <property type="entry name" value="RESPONSE_REGULATORY"/>
    <property type="match status" value="1"/>
</dbReference>
<dbReference type="InterPro" id="IPR011006">
    <property type="entry name" value="CheY-like_superfamily"/>
</dbReference>
<organism evidence="4 5">
    <name type="scientific">Metapseudomonas furukawaii</name>
    <name type="common">Pseudomonas furukawaii</name>
    <dbReference type="NCBI Taxonomy" id="1149133"/>
    <lineage>
        <taxon>Bacteria</taxon>
        <taxon>Pseudomonadati</taxon>
        <taxon>Pseudomonadota</taxon>
        <taxon>Gammaproteobacteria</taxon>
        <taxon>Pseudomonadales</taxon>
        <taxon>Pseudomonadaceae</taxon>
        <taxon>Metapseudomonas</taxon>
    </lineage>
</organism>
<dbReference type="Proteomes" id="UP000218554">
    <property type="component" value="Chromosome"/>
</dbReference>
<gene>
    <name evidence="4" type="ORF">KF707C_43210</name>
</gene>
<evidence type="ECO:0000313" key="4">
    <source>
        <dbReference type="EMBL" id="BAU76009.1"/>
    </source>
</evidence>
<dbReference type="SMART" id="SM00448">
    <property type="entry name" value="REC"/>
    <property type="match status" value="1"/>
</dbReference>
<dbReference type="FunFam" id="1.10.10.10:FF:000299">
    <property type="entry name" value="ANTAR domain-containing response regulator"/>
    <property type="match status" value="1"/>
</dbReference>
<dbReference type="KEGG" id="pfuw:KF707C_43210"/>
<dbReference type="SMART" id="SM01012">
    <property type="entry name" value="ANTAR"/>
    <property type="match status" value="1"/>
</dbReference>
<sequence>MLRIFLINDTPKTAGRLADALVEAGFAVVEETGLTLDLAERILAASADVVLIDTESAGRDMMEQVVMVSRDQPRPIVMFTNDHDPGLMRQAIRAGVSAYVVEGIQAERLRPILEVAMARFEADQALHARLLERDSQLAERKRIEQAKGVLMKMKNCDEEAAYTLMRRQAMGRQQRLIQVAEQIIATHEMLGA</sequence>
<keyword evidence="5" id="KW-1185">Reference proteome</keyword>
<evidence type="ECO:0000259" key="2">
    <source>
        <dbReference type="PROSITE" id="PS50110"/>
    </source>
</evidence>
<protein>
    <submittedName>
        <fullName evidence="4">Response regulator</fullName>
    </submittedName>
</protein>
<dbReference type="GO" id="GO:0000160">
    <property type="term" value="P:phosphorelay signal transduction system"/>
    <property type="evidence" value="ECO:0007669"/>
    <property type="project" value="InterPro"/>
</dbReference>
<feature type="modified residue" description="4-aspartylphosphate" evidence="1">
    <location>
        <position position="53"/>
    </location>
</feature>
<reference evidence="5" key="1">
    <citation type="submission" date="2015-05" db="EMBL/GenBank/DDBJ databases">
        <title>Draft genome sequencing of a biphenyl-degrading bacterium, Pseudomonas balearica KF707 (=NBRC110670).</title>
        <authorList>
            <person name="Kimura N."/>
            <person name="Hirose J."/>
            <person name="Watanabe T."/>
            <person name="Suenaga H."/>
            <person name="Fujihara H."/>
            <person name="Noguchi M."/>
            <person name="Hashimoto M."/>
            <person name="Shimodaira J."/>
            <person name="Tsuchikane K."/>
            <person name="Hosoyama A."/>
            <person name="Yamazoe A."/>
            <person name="Fujita N."/>
            <person name="Furukawa K."/>
        </authorList>
    </citation>
    <scope>NUCLEOTIDE SEQUENCE [LARGE SCALE GENOMIC DNA]</scope>
    <source>
        <strain evidence="5">DSM 10086 / NBRC 110670 / KF707</strain>
    </source>
</reference>
<dbReference type="PIRSF" id="PIRSF036382">
    <property type="entry name" value="RR_antiterm"/>
    <property type="match status" value="1"/>
</dbReference>
<dbReference type="EMBL" id="AP014862">
    <property type="protein sequence ID" value="BAU76009.1"/>
    <property type="molecule type" value="Genomic_DNA"/>
</dbReference>
<dbReference type="RefSeq" id="WP_003450309.1">
    <property type="nucleotide sequence ID" value="NZ_AJMR01000110.1"/>
</dbReference>
<dbReference type="Pfam" id="PF03861">
    <property type="entry name" value="ANTAR"/>
    <property type="match status" value="1"/>
</dbReference>
<evidence type="ECO:0000256" key="1">
    <source>
        <dbReference type="PROSITE-ProRule" id="PRU00169"/>
    </source>
</evidence>
<dbReference type="AlphaFoldDB" id="A0AAD1C206"/>
<dbReference type="InterPro" id="IPR036388">
    <property type="entry name" value="WH-like_DNA-bd_sf"/>
</dbReference>
<accession>A0AAD1C206</accession>
<dbReference type="Gene3D" id="1.10.10.10">
    <property type="entry name" value="Winged helix-like DNA-binding domain superfamily/Winged helix DNA-binding domain"/>
    <property type="match status" value="1"/>
</dbReference>
<feature type="domain" description="ANTAR" evidence="3">
    <location>
        <begin position="123"/>
        <end position="184"/>
    </location>
</feature>